<feature type="region of interest" description="Disordered" evidence="1">
    <location>
        <begin position="1"/>
        <end position="37"/>
    </location>
</feature>
<feature type="non-terminal residue" evidence="2">
    <location>
        <position position="1"/>
    </location>
</feature>
<organism evidence="2">
    <name type="scientific">Nothobranchius kuhntae</name>
    <name type="common">Beira killifish</name>
    <dbReference type="NCBI Taxonomy" id="321403"/>
    <lineage>
        <taxon>Eukaryota</taxon>
        <taxon>Metazoa</taxon>
        <taxon>Chordata</taxon>
        <taxon>Craniata</taxon>
        <taxon>Vertebrata</taxon>
        <taxon>Euteleostomi</taxon>
        <taxon>Actinopterygii</taxon>
        <taxon>Neopterygii</taxon>
        <taxon>Teleostei</taxon>
        <taxon>Neoteleostei</taxon>
        <taxon>Acanthomorphata</taxon>
        <taxon>Ovalentaria</taxon>
        <taxon>Atherinomorphae</taxon>
        <taxon>Cyprinodontiformes</taxon>
        <taxon>Nothobranchiidae</taxon>
        <taxon>Nothobranchius</taxon>
    </lineage>
</organism>
<feature type="compositionally biased region" description="Basic residues" evidence="1">
    <location>
        <begin position="1"/>
        <end position="10"/>
    </location>
</feature>
<sequence>HTHTLKHRGKVSSTPADERSSTQAEDEPGSDPRSAAH</sequence>
<reference evidence="2" key="2">
    <citation type="submission" date="2016-06" db="EMBL/GenBank/DDBJ databases">
        <title>The genome of a short-lived fish provides insights into sex chromosome evolution and the genetic control of aging.</title>
        <authorList>
            <person name="Reichwald K."/>
            <person name="Felder M."/>
            <person name="Petzold A."/>
            <person name="Koch P."/>
            <person name="Groth M."/>
            <person name="Platzer M."/>
        </authorList>
    </citation>
    <scope>NUCLEOTIDE SEQUENCE</scope>
    <source>
        <tissue evidence="2">Brain</tissue>
    </source>
</reference>
<evidence type="ECO:0000256" key="1">
    <source>
        <dbReference type="SAM" id="MobiDB-lite"/>
    </source>
</evidence>
<name>A0A1A8I7F6_NOTKU</name>
<proteinExistence type="predicted"/>
<reference evidence="2" key="1">
    <citation type="submission" date="2016-05" db="EMBL/GenBank/DDBJ databases">
        <authorList>
            <person name="Lavstsen T."/>
            <person name="Jespersen J.S."/>
        </authorList>
    </citation>
    <scope>NUCLEOTIDE SEQUENCE</scope>
    <source>
        <tissue evidence="2">Brain</tissue>
    </source>
</reference>
<dbReference type="AlphaFoldDB" id="A0A1A8I7F6"/>
<accession>A0A1A8I7F6</accession>
<protein>
    <submittedName>
        <fullName evidence="2">Fanconi anemia, complementation group A</fullName>
    </submittedName>
</protein>
<dbReference type="EMBL" id="HAED01006796">
    <property type="protein sequence ID" value="SBQ92920.1"/>
    <property type="molecule type" value="Transcribed_RNA"/>
</dbReference>
<evidence type="ECO:0000313" key="2">
    <source>
        <dbReference type="EMBL" id="SBQ92920.1"/>
    </source>
</evidence>
<gene>
    <name evidence="2" type="primary">FANCA</name>
</gene>